<sequence length="373" mass="44173">MKFYESHYEEYISSVETINLHPELVSTVKSFPKKLCELENMIFYGPSGVGKYSQMLHLLKRYSPSDLKYDKKILAQTEKQNYTYRISDIHYEVDMSLLGCNSKLLWHEIFFQIVDIISVKQEKIGVIVCKNFHLIHTELLEIFYSYMQHYNHSHSHIQIKFFIITEHISFIPNPIVNASHVFRIGRPSKELYLELSSYYEKKQQPNTTVTDAPPTFQQRISDYKPRVAFLGKKFMKPHAMTKNVFDAIDLEGVMNIKETRAFPLLESRDGMPSDVFNTICDAIIQDILSPKKLSFTNFRDTLYDILTYNLEMSDCLWYIIRHFIEEGHLDEKDTSDVLGKTYSFLKYYNNNYRPIYHLESIMFYIINKIHKFK</sequence>
<dbReference type="Gene3D" id="3.40.50.300">
    <property type="entry name" value="P-loop containing nucleotide triphosphate hydrolases"/>
    <property type="match status" value="1"/>
</dbReference>
<evidence type="ECO:0008006" key="2">
    <source>
        <dbReference type="Google" id="ProtNLM"/>
    </source>
</evidence>
<protein>
    <recommendedName>
        <fullName evidence="2">ATPase AAA-type core domain-containing protein</fullName>
    </recommendedName>
</protein>
<evidence type="ECO:0000313" key="1">
    <source>
        <dbReference type="EMBL" id="QHT18195.1"/>
    </source>
</evidence>
<dbReference type="EMBL" id="MN739649">
    <property type="protein sequence ID" value="QHT18195.1"/>
    <property type="molecule type" value="Genomic_DNA"/>
</dbReference>
<dbReference type="InterPro" id="IPR027417">
    <property type="entry name" value="P-loop_NTPase"/>
</dbReference>
<reference evidence="1" key="1">
    <citation type="journal article" date="2020" name="Nature">
        <title>Giant virus diversity and host interactions through global metagenomics.</title>
        <authorList>
            <person name="Schulz F."/>
            <person name="Roux S."/>
            <person name="Paez-Espino D."/>
            <person name="Jungbluth S."/>
            <person name="Walsh D.A."/>
            <person name="Denef V.J."/>
            <person name="McMahon K.D."/>
            <person name="Konstantinidis K.T."/>
            <person name="Eloe-Fadrosh E.A."/>
            <person name="Kyrpides N.C."/>
            <person name="Woyke T."/>
        </authorList>
    </citation>
    <scope>NUCLEOTIDE SEQUENCE</scope>
    <source>
        <strain evidence="1">GVMAG-M-3300023174-3</strain>
    </source>
</reference>
<dbReference type="SUPFAM" id="SSF52540">
    <property type="entry name" value="P-loop containing nucleoside triphosphate hydrolases"/>
    <property type="match status" value="1"/>
</dbReference>
<accession>A0A6C0DSN2</accession>
<name>A0A6C0DSN2_9ZZZZ</name>
<dbReference type="AlphaFoldDB" id="A0A6C0DSN2"/>
<organism evidence="1">
    <name type="scientific">viral metagenome</name>
    <dbReference type="NCBI Taxonomy" id="1070528"/>
    <lineage>
        <taxon>unclassified sequences</taxon>
        <taxon>metagenomes</taxon>
        <taxon>organismal metagenomes</taxon>
    </lineage>
</organism>
<proteinExistence type="predicted"/>